<dbReference type="InParanoid" id="A0A7J7C1K7"/>
<protein>
    <recommendedName>
        <fullName evidence="5">F-box domain-containing protein</fullName>
    </recommendedName>
</protein>
<dbReference type="OrthoDB" id="5319261at2759"/>
<dbReference type="FunCoup" id="A0A7J7C1K7">
    <property type="interactions" value="38"/>
</dbReference>
<evidence type="ECO:0000259" key="1">
    <source>
        <dbReference type="Pfam" id="PF00646"/>
    </source>
</evidence>
<dbReference type="InterPro" id="IPR017451">
    <property type="entry name" value="F-box-assoc_interact_dom"/>
</dbReference>
<name>A0A7J7C1K7_TRIWF</name>
<dbReference type="InterPro" id="IPR001810">
    <property type="entry name" value="F-box_dom"/>
</dbReference>
<dbReference type="PANTHER" id="PTHR31111:SF138">
    <property type="entry name" value="F-BOX ASSOCIATED DOMAIN-CONTAINING PROTEIN"/>
    <property type="match status" value="1"/>
</dbReference>
<comment type="caution">
    <text evidence="3">The sequence shown here is derived from an EMBL/GenBank/DDBJ whole genome shotgun (WGS) entry which is preliminary data.</text>
</comment>
<dbReference type="EMBL" id="JAAARO010000021">
    <property type="protein sequence ID" value="KAF5728002.1"/>
    <property type="molecule type" value="Genomic_DNA"/>
</dbReference>
<proteinExistence type="predicted"/>
<sequence length="359" mass="40423">MVFTPFDLVVEILIRLPVNSIARFKLVSKRWCSSISNPHFIASQLEHAKRKKDQCLLLSCTTQENLQFYSVKDGALANFEYSAPSIDDSYHVMPSCNGLVCFYGINFGGINVCNPITKNLIKLPSSDSMLECLLSCGFGFSEVNHEFKVIKMSRRKQTVIGNDDDLKFEIHTLGSQSWRNVQSKPSATLQNRKPPVFANGFFYWLTANSSVPGCFSIVSFDIDKEVFGVVDPPGDLLRKKWFVSCLEVLGGNLCFVDLDFESKRRMDIWVFRGNDLGWSQESIVHESEPLDLARPVAINGREVLLLGFQGLKYCLSWYNLKSRSFRPLEIKGTPPPTFFIASSHVESLGVPWFTGNGEA</sequence>
<dbReference type="NCBIfam" id="TIGR01640">
    <property type="entry name" value="F_box_assoc_1"/>
    <property type="match status" value="1"/>
</dbReference>
<dbReference type="InterPro" id="IPR013187">
    <property type="entry name" value="F-box-assoc_dom_typ3"/>
</dbReference>
<dbReference type="SUPFAM" id="SSF81383">
    <property type="entry name" value="F-box domain"/>
    <property type="match status" value="1"/>
</dbReference>
<reference evidence="3 4" key="1">
    <citation type="journal article" date="2020" name="Nat. Commun.">
        <title>Genome of Tripterygium wilfordii and identification of cytochrome P450 involved in triptolide biosynthesis.</title>
        <authorList>
            <person name="Tu L."/>
            <person name="Su P."/>
            <person name="Zhang Z."/>
            <person name="Gao L."/>
            <person name="Wang J."/>
            <person name="Hu T."/>
            <person name="Zhou J."/>
            <person name="Zhang Y."/>
            <person name="Zhao Y."/>
            <person name="Liu Y."/>
            <person name="Song Y."/>
            <person name="Tong Y."/>
            <person name="Lu Y."/>
            <person name="Yang J."/>
            <person name="Xu C."/>
            <person name="Jia M."/>
            <person name="Peters R.J."/>
            <person name="Huang L."/>
            <person name="Gao W."/>
        </authorList>
    </citation>
    <scope>NUCLEOTIDE SEQUENCE [LARGE SCALE GENOMIC DNA]</scope>
    <source>
        <strain evidence="4">cv. XIE 37</strain>
        <tissue evidence="3">Leaf</tissue>
    </source>
</reference>
<feature type="domain" description="F-box" evidence="1">
    <location>
        <begin position="5"/>
        <end position="40"/>
    </location>
</feature>
<evidence type="ECO:0000313" key="3">
    <source>
        <dbReference type="EMBL" id="KAF5728002.1"/>
    </source>
</evidence>
<accession>A0A7J7C1K7</accession>
<dbReference type="AlphaFoldDB" id="A0A7J7C1K7"/>
<dbReference type="CDD" id="cd22157">
    <property type="entry name" value="F-box_AtFBW1-like"/>
    <property type="match status" value="1"/>
</dbReference>
<evidence type="ECO:0000259" key="2">
    <source>
        <dbReference type="Pfam" id="PF08268"/>
    </source>
</evidence>
<dbReference type="Proteomes" id="UP000593562">
    <property type="component" value="Unassembled WGS sequence"/>
</dbReference>
<dbReference type="Pfam" id="PF08268">
    <property type="entry name" value="FBA_3"/>
    <property type="match status" value="1"/>
</dbReference>
<dbReference type="PANTHER" id="PTHR31111">
    <property type="entry name" value="BNAA05G37150D PROTEIN-RELATED"/>
    <property type="match status" value="1"/>
</dbReference>
<evidence type="ECO:0000313" key="4">
    <source>
        <dbReference type="Proteomes" id="UP000593562"/>
    </source>
</evidence>
<organism evidence="3 4">
    <name type="scientific">Tripterygium wilfordii</name>
    <name type="common">Thunder God vine</name>
    <dbReference type="NCBI Taxonomy" id="458696"/>
    <lineage>
        <taxon>Eukaryota</taxon>
        <taxon>Viridiplantae</taxon>
        <taxon>Streptophyta</taxon>
        <taxon>Embryophyta</taxon>
        <taxon>Tracheophyta</taxon>
        <taxon>Spermatophyta</taxon>
        <taxon>Magnoliopsida</taxon>
        <taxon>eudicotyledons</taxon>
        <taxon>Gunneridae</taxon>
        <taxon>Pentapetalae</taxon>
        <taxon>rosids</taxon>
        <taxon>fabids</taxon>
        <taxon>Celastrales</taxon>
        <taxon>Celastraceae</taxon>
        <taxon>Tripterygium</taxon>
    </lineage>
</organism>
<dbReference type="Pfam" id="PF00646">
    <property type="entry name" value="F-box"/>
    <property type="match status" value="1"/>
</dbReference>
<feature type="domain" description="F-box associated beta-propeller type 3" evidence="2">
    <location>
        <begin position="54"/>
        <end position="335"/>
    </location>
</feature>
<keyword evidence="4" id="KW-1185">Reference proteome</keyword>
<evidence type="ECO:0008006" key="5">
    <source>
        <dbReference type="Google" id="ProtNLM"/>
    </source>
</evidence>
<gene>
    <name evidence="3" type="ORF">HS088_TW21G00144</name>
</gene>
<dbReference type="InterPro" id="IPR036047">
    <property type="entry name" value="F-box-like_dom_sf"/>
</dbReference>